<dbReference type="EMBL" id="JBHUCX010000089">
    <property type="protein sequence ID" value="MFD1677217.1"/>
    <property type="molecule type" value="Genomic_DNA"/>
</dbReference>
<organism evidence="3 4">
    <name type="scientific">Alicyclobacillus fodiniaquatilis</name>
    <dbReference type="NCBI Taxonomy" id="1661150"/>
    <lineage>
        <taxon>Bacteria</taxon>
        <taxon>Bacillati</taxon>
        <taxon>Bacillota</taxon>
        <taxon>Bacilli</taxon>
        <taxon>Bacillales</taxon>
        <taxon>Alicyclobacillaceae</taxon>
        <taxon>Alicyclobacillus</taxon>
    </lineage>
</organism>
<dbReference type="InterPro" id="IPR036111">
    <property type="entry name" value="Mal/L-sulfo/L-lacto_DH-like_sf"/>
</dbReference>
<reference evidence="4" key="1">
    <citation type="journal article" date="2019" name="Int. J. Syst. Evol. Microbiol.">
        <title>The Global Catalogue of Microorganisms (GCM) 10K type strain sequencing project: providing services to taxonomists for standard genome sequencing and annotation.</title>
        <authorList>
            <consortium name="The Broad Institute Genomics Platform"/>
            <consortium name="The Broad Institute Genome Sequencing Center for Infectious Disease"/>
            <person name="Wu L."/>
            <person name="Ma J."/>
        </authorList>
    </citation>
    <scope>NUCLEOTIDE SEQUENCE [LARGE SCALE GENOMIC DNA]</scope>
    <source>
        <strain evidence="4">CGMCC 1.12286</strain>
    </source>
</reference>
<evidence type="ECO:0000313" key="4">
    <source>
        <dbReference type="Proteomes" id="UP001597079"/>
    </source>
</evidence>
<evidence type="ECO:0000256" key="1">
    <source>
        <dbReference type="ARBA" id="ARBA00006056"/>
    </source>
</evidence>
<accession>A0ABW4JLB9</accession>
<dbReference type="Pfam" id="PF02615">
    <property type="entry name" value="Ldh_2"/>
    <property type="match status" value="1"/>
</dbReference>
<dbReference type="Gene3D" id="3.30.1370.60">
    <property type="entry name" value="Hypothetical oxidoreductase yiak, domain 2"/>
    <property type="match status" value="1"/>
</dbReference>
<comment type="caution">
    <text evidence="3">The sequence shown here is derived from an EMBL/GenBank/DDBJ whole genome shotgun (WGS) entry which is preliminary data.</text>
</comment>
<dbReference type="InterPro" id="IPR043144">
    <property type="entry name" value="Mal/L-sulf/L-lact_DH-like_ah"/>
</dbReference>
<protein>
    <submittedName>
        <fullName evidence="3">Ldh family oxidoreductase</fullName>
    </submittedName>
</protein>
<comment type="similarity">
    <text evidence="1">Belongs to the LDH2/MDH2 oxidoreductase family.</text>
</comment>
<dbReference type="RefSeq" id="WP_377945131.1">
    <property type="nucleotide sequence ID" value="NZ_JBHUCX010000089.1"/>
</dbReference>
<sequence length="352" mass="36379">MDGAKYATEDLKKFASDCFVAAGVPAKDADWTADTLVLADLSGKSTHGISRLSAYIGGIDKGKINPRPNISVQITGAATATVDGDDGLGPVVARAAMQTAIERAKEAGVGAVTVRRGNHIGVLARYANMAADEGFIGLVLTNAQPAIPPWGGRRAYFGTNPIAMSAGRGDEQISVDLATSVTARGNVIMASKDGSEIPEGWAIDEAGEPTTDAAAALKGALLPMAGPKGYSLALLVEILSGVLSGAAIGDEVGSIYDDAPDAPNTGIFVLVLNPGFFLGESGAFATRLSQMEQAIHANPLAKGVSAVYLPGERQRAEICKREAQGMALPETTKNELQALANRFSLNLPKEFA</sequence>
<dbReference type="PANTHER" id="PTHR11091">
    <property type="entry name" value="OXIDOREDUCTASE-RELATED"/>
    <property type="match status" value="1"/>
</dbReference>
<proteinExistence type="inferred from homology"/>
<dbReference type="SUPFAM" id="SSF89733">
    <property type="entry name" value="L-sulfolactate dehydrogenase-like"/>
    <property type="match status" value="1"/>
</dbReference>
<keyword evidence="4" id="KW-1185">Reference proteome</keyword>
<dbReference type="Proteomes" id="UP001597079">
    <property type="component" value="Unassembled WGS sequence"/>
</dbReference>
<name>A0ABW4JLB9_9BACL</name>
<dbReference type="PANTHER" id="PTHR11091:SF0">
    <property type="entry name" value="MALATE DEHYDROGENASE"/>
    <property type="match status" value="1"/>
</dbReference>
<gene>
    <name evidence="3" type="ORF">ACFSB2_21320</name>
</gene>
<evidence type="ECO:0000313" key="3">
    <source>
        <dbReference type="EMBL" id="MFD1677217.1"/>
    </source>
</evidence>
<evidence type="ECO:0000256" key="2">
    <source>
        <dbReference type="ARBA" id="ARBA00023002"/>
    </source>
</evidence>
<keyword evidence="2" id="KW-0560">Oxidoreductase</keyword>
<dbReference type="InterPro" id="IPR043143">
    <property type="entry name" value="Mal/L-sulf/L-lact_DH-like_NADP"/>
</dbReference>
<dbReference type="InterPro" id="IPR003767">
    <property type="entry name" value="Malate/L-lactate_DH-like"/>
</dbReference>
<dbReference type="Gene3D" id="1.10.1530.10">
    <property type="match status" value="1"/>
</dbReference>